<keyword evidence="11" id="KW-1185">Reference proteome</keyword>
<sequence>MKDTPRVGAAKPQQPLETGTELAPPTHNATTTPDDLQTVEGGSVHATKVPKTWRFWAIIASLGVAGLASAIEGTIITSALPTITADLGGGDLYVWVPNAYLLASVAVLPLFGQASDIFGRRGLLLSAVALFTLGKSVSTGLSGGANSMRMLIAARTVQGLGGGGINLLMETVVTDIVPLRERGKYMSLVMMGSTLGASIGPFVGGAITSSTTWRWVFYINVPVGGLTFVSLWACLRVNHQREQSWKKSLARVDFAGNAIFVAAICAVLIALSWGGTLFEWSAYNIIVPLVLGFVGLILFTAFEWTPKLCREPSMPRVLVSNRTSAVALALTFIHAVVTYWAYYFFPIYLQGVKQFSPLISGVGTLPIFGGSLIFALVGGAILSKTGRYKPIHLAGFVPLTIAFGLFSLLDFKSSTAAWVCFELIWAIGSGLLVAILLPAMQAPLDESLVATATGLWSFMRYFGCIWGVTIPSAIFNNECRRLAFRVSDAAVAGKLTGGQAYQYATRAFLRGITDESVRDEVVEVFSRALRTVWLIGIAFAGLGFLLTFLEKEVSLRDKLNTDFGMETEKEQPGDAKVVPSDGEITRTGSQER</sequence>
<dbReference type="GO" id="GO:0005886">
    <property type="term" value="C:plasma membrane"/>
    <property type="evidence" value="ECO:0007669"/>
    <property type="project" value="TreeGrafter"/>
</dbReference>
<feature type="transmembrane region" description="Helical" evidence="8">
    <location>
        <begin position="55"/>
        <end position="80"/>
    </location>
</feature>
<keyword evidence="4 8" id="KW-1133">Transmembrane helix</keyword>
<dbReference type="Pfam" id="PF07690">
    <property type="entry name" value="MFS_1"/>
    <property type="match status" value="1"/>
</dbReference>
<feature type="transmembrane region" description="Helical" evidence="8">
    <location>
        <begin position="285"/>
        <end position="304"/>
    </location>
</feature>
<feature type="transmembrane region" description="Helical" evidence="8">
    <location>
        <begin position="215"/>
        <end position="234"/>
    </location>
</feature>
<keyword evidence="5 8" id="KW-0472">Membrane</keyword>
<evidence type="ECO:0000256" key="6">
    <source>
        <dbReference type="ARBA" id="ARBA00023180"/>
    </source>
</evidence>
<feature type="compositionally biased region" description="Basic and acidic residues" evidence="7">
    <location>
        <begin position="564"/>
        <end position="573"/>
    </location>
</feature>
<feature type="transmembrane region" description="Helical" evidence="8">
    <location>
        <begin position="254"/>
        <end position="273"/>
    </location>
</feature>
<keyword evidence="3 8" id="KW-0812">Transmembrane</keyword>
<feature type="region of interest" description="Disordered" evidence="7">
    <location>
        <begin position="564"/>
        <end position="592"/>
    </location>
</feature>
<evidence type="ECO:0000256" key="7">
    <source>
        <dbReference type="SAM" id="MobiDB-lite"/>
    </source>
</evidence>
<evidence type="ECO:0000313" key="10">
    <source>
        <dbReference type="EMBL" id="KAK3050401.1"/>
    </source>
</evidence>
<gene>
    <name evidence="10" type="ORF">LTR09_008312</name>
</gene>
<dbReference type="PROSITE" id="PS50850">
    <property type="entry name" value="MFS"/>
    <property type="match status" value="1"/>
</dbReference>
<feature type="domain" description="Major facilitator superfamily (MFS) profile" evidence="9">
    <location>
        <begin position="58"/>
        <end position="555"/>
    </location>
</feature>
<evidence type="ECO:0000259" key="9">
    <source>
        <dbReference type="PROSITE" id="PS50850"/>
    </source>
</evidence>
<feature type="transmembrane region" description="Helical" evidence="8">
    <location>
        <begin position="415"/>
        <end position="437"/>
    </location>
</feature>
<dbReference type="InterPro" id="IPR036259">
    <property type="entry name" value="MFS_trans_sf"/>
</dbReference>
<dbReference type="InterPro" id="IPR020846">
    <property type="entry name" value="MFS_dom"/>
</dbReference>
<dbReference type="InterPro" id="IPR011701">
    <property type="entry name" value="MFS"/>
</dbReference>
<evidence type="ECO:0000256" key="5">
    <source>
        <dbReference type="ARBA" id="ARBA00023136"/>
    </source>
</evidence>
<comment type="caution">
    <text evidence="10">The sequence shown here is derived from an EMBL/GenBank/DDBJ whole genome shotgun (WGS) entry which is preliminary data.</text>
</comment>
<evidence type="ECO:0000256" key="4">
    <source>
        <dbReference type="ARBA" id="ARBA00022989"/>
    </source>
</evidence>
<feature type="transmembrane region" description="Helical" evidence="8">
    <location>
        <begin position="531"/>
        <end position="549"/>
    </location>
</feature>
<dbReference type="Proteomes" id="UP001271007">
    <property type="component" value="Unassembled WGS sequence"/>
</dbReference>
<evidence type="ECO:0000256" key="8">
    <source>
        <dbReference type="SAM" id="Phobius"/>
    </source>
</evidence>
<name>A0AAJ0G6Y9_9PEZI</name>
<proteinExistence type="predicted"/>
<dbReference type="PANTHER" id="PTHR23501:SF187">
    <property type="entry name" value="MAJOR FACILITATOR SUPERFAMILY (MFS) PROFILE DOMAIN-CONTAINING PROTEIN"/>
    <property type="match status" value="1"/>
</dbReference>
<feature type="transmembrane region" description="Helical" evidence="8">
    <location>
        <begin position="92"/>
        <end position="111"/>
    </location>
</feature>
<reference evidence="10" key="1">
    <citation type="submission" date="2023-04" db="EMBL/GenBank/DDBJ databases">
        <title>Black Yeasts Isolated from many extreme environments.</title>
        <authorList>
            <person name="Coleine C."/>
            <person name="Stajich J.E."/>
            <person name="Selbmann L."/>
        </authorList>
    </citation>
    <scope>NUCLEOTIDE SEQUENCE</scope>
    <source>
        <strain evidence="10">CCFEE 5312</strain>
    </source>
</reference>
<feature type="transmembrane region" description="Helical" evidence="8">
    <location>
        <begin position="185"/>
        <end position="203"/>
    </location>
</feature>
<keyword evidence="2" id="KW-0813">Transport</keyword>
<feature type="transmembrane region" description="Helical" evidence="8">
    <location>
        <begin position="458"/>
        <end position="475"/>
    </location>
</feature>
<dbReference type="SUPFAM" id="SSF103473">
    <property type="entry name" value="MFS general substrate transporter"/>
    <property type="match status" value="1"/>
</dbReference>
<keyword evidence="6" id="KW-0325">Glycoprotein</keyword>
<evidence type="ECO:0000313" key="11">
    <source>
        <dbReference type="Proteomes" id="UP001271007"/>
    </source>
</evidence>
<dbReference type="Gene3D" id="1.20.1250.20">
    <property type="entry name" value="MFS general substrate transporter like domains"/>
    <property type="match status" value="1"/>
</dbReference>
<dbReference type="EMBL" id="JAWDJX010000032">
    <property type="protein sequence ID" value="KAK3050401.1"/>
    <property type="molecule type" value="Genomic_DNA"/>
</dbReference>
<evidence type="ECO:0000256" key="2">
    <source>
        <dbReference type="ARBA" id="ARBA00022448"/>
    </source>
</evidence>
<feature type="transmembrane region" description="Helical" evidence="8">
    <location>
        <begin position="325"/>
        <end position="345"/>
    </location>
</feature>
<evidence type="ECO:0000256" key="1">
    <source>
        <dbReference type="ARBA" id="ARBA00004141"/>
    </source>
</evidence>
<accession>A0AAJ0G6Y9</accession>
<evidence type="ECO:0000256" key="3">
    <source>
        <dbReference type="ARBA" id="ARBA00022692"/>
    </source>
</evidence>
<dbReference type="PANTHER" id="PTHR23501">
    <property type="entry name" value="MAJOR FACILITATOR SUPERFAMILY"/>
    <property type="match status" value="1"/>
</dbReference>
<feature type="region of interest" description="Disordered" evidence="7">
    <location>
        <begin position="1"/>
        <end position="39"/>
    </location>
</feature>
<dbReference type="GO" id="GO:0022857">
    <property type="term" value="F:transmembrane transporter activity"/>
    <property type="evidence" value="ECO:0007669"/>
    <property type="project" value="InterPro"/>
</dbReference>
<organism evidence="10 11">
    <name type="scientific">Extremus antarcticus</name>
    <dbReference type="NCBI Taxonomy" id="702011"/>
    <lineage>
        <taxon>Eukaryota</taxon>
        <taxon>Fungi</taxon>
        <taxon>Dikarya</taxon>
        <taxon>Ascomycota</taxon>
        <taxon>Pezizomycotina</taxon>
        <taxon>Dothideomycetes</taxon>
        <taxon>Dothideomycetidae</taxon>
        <taxon>Mycosphaerellales</taxon>
        <taxon>Extremaceae</taxon>
        <taxon>Extremus</taxon>
    </lineage>
</organism>
<feature type="transmembrane region" description="Helical" evidence="8">
    <location>
        <begin position="365"/>
        <end position="383"/>
    </location>
</feature>
<protein>
    <recommendedName>
        <fullName evidence="9">Major facilitator superfamily (MFS) profile domain-containing protein</fullName>
    </recommendedName>
</protein>
<comment type="subcellular location">
    <subcellularLocation>
        <location evidence="1">Membrane</location>
        <topology evidence="1">Multi-pass membrane protein</topology>
    </subcellularLocation>
</comment>
<dbReference type="AlphaFoldDB" id="A0AAJ0G6Y9"/>
<dbReference type="Gene3D" id="1.20.1720.10">
    <property type="entry name" value="Multidrug resistance protein D"/>
    <property type="match status" value="1"/>
</dbReference>
<feature type="transmembrane region" description="Helical" evidence="8">
    <location>
        <begin position="390"/>
        <end position="409"/>
    </location>
</feature>